<dbReference type="EMBL" id="LLZJ01000332">
    <property type="protein sequence ID" value="KUL51283.1"/>
    <property type="molecule type" value="Genomic_DNA"/>
</dbReference>
<reference evidence="3" key="1">
    <citation type="submission" date="2015-10" db="EMBL/GenBank/DDBJ databases">
        <authorList>
            <person name="Ju K.-S."/>
            <person name="Doroghazi J.R."/>
            <person name="Metcalf W.W."/>
        </authorList>
    </citation>
    <scope>NUCLEOTIDE SEQUENCE [LARGE SCALE GENOMIC DNA]</scope>
    <source>
        <strain evidence="3">NRRL F-8817</strain>
    </source>
</reference>
<evidence type="ECO:0000313" key="3">
    <source>
        <dbReference type="Proteomes" id="UP000053413"/>
    </source>
</evidence>
<feature type="region of interest" description="Disordered" evidence="1">
    <location>
        <begin position="207"/>
        <end position="230"/>
    </location>
</feature>
<evidence type="ECO:0000313" key="2">
    <source>
        <dbReference type="EMBL" id="KUL51283.1"/>
    </source>
</evidence>
<sequence length="230" mass="23723">MITGGAVVGLAAAGGLMLAGCGAASEGVRKEGPARTEWASAAADSGAYASGHASGRPSPAGQKVDAIKLVKTDPNVSGDLKASLKPCPKGKAPEGKQQIEGYPVDVAYGKLTGSSASDLVINVMSCGDGFGIGSYVYRKAGDRYENVFSDEQPPVYADIAKDELRVTKLAYTSGDSVCCPSSEAVITYRWAEADKTFDVLSRKRTDYSKNVPTEEATPAPSVSADDGTEG</sequence>
<gene>
    <name evidence="2" type="ORF">ADL28_24800</name>
</gene>
<dbReference type="OrthoDB" id="3824278at2"/>
<evidence type="ECO:0000256" key="1">
    <source>
        <dbReference type="SAM" id="MobiDB-lite"/>
    </source>
</evidence>
<name>A0A0X3W303_STRVO</name>
<accession>A0A0X3W303</accession>
<dbReference type="Proteomes" id="UP000053413">
    <property type="component" value="Unassembled WGS sequence"/>
</dbReference>
<comment type="caution">
    <text evidence="2">The sequence shown here is derived from an EMBL/GenBank/DDBJ whole genome shotgun (WGS) entry which is preliminary data.</text>
</comment>
<dbReference type="AlphaFoldDB" id="A0A0X3W303"/>
<organism evidence="2 3">
    <name type="scientific">Streptomyces violaceusniger</name>
    <dbReference type="NCBI Taxonomy" id="68280"/>
    <lineage>
        <taxon>Bacteria</taxon>
        <taxon>Bacillati</taxon>
        <taxon>Actinomycetota</taxon>
        <taxon>Actinomycetes</taxon>
        <taxon>Kitasatosporales</taxon>
        <taxon>Streptomycetaceae</taxon>
        <taxon>Streptomyces</taxon>
        <taxon>Streptomyces violaceusniger group</taxon>
    </lineage>
</organism>
<proteinExistence type="predicted"/>
<dbReference type="RefSeq" id="WP_059145953.1">
    <property type="nucleotide sequence ID" value="NZ_LLZJ01000332.1"/>
</dbReference>
<protein>
    <recommendedName>
        <fullName evidence="4">Lipoprotein CseA</fullName>
    </recommendedName>
</protein>
<evidence type="ECO:0008006" key="4">
    <source>
        <dbReference type="Google" id="ProtNLM"/>
    </source>
</evidence>
<dbReference type="GeneID" id="97433095"/>